<evidence type="ECO:0000313" key="2">
    <source>
        <dbReference type="EMBL" id="MBM6402300.1"/>
    </source>
</evidence>
<sequence>MPARTNPFQETIALLQQALAEGAEGTRVEESAMLTDRITQTAREVDVCIFTRVAGHEVTVSIECRDWKRPQDVSWVEQEYAKHLRLPTNVLVLVSSSGFTQEALALASSHGVATLVPGPLPKGFAHNLDELINTLWLKTINATPVSASATLEATDDAEKEVVALTEDTEMWSADGSSLGSAREQSCALISHALNEQIDEVLRDATGAETTMNVEAVAGPPHPNDRYIKVVVNGKPVLRRVTRLDVLARTRVEVVPMPMSHAVLGETAYAHGTARTSTHEFQLVTTNLEQRAEHGPGWGATRIKPLKRTSGPSRLQAPEDGEGS</sequence>
<keyword evidence="3" id="KW-1185">Reference proteome</keyword>
<evidence type="ECO:0000256" key="1">
    <source>
        <dbReference type="SAM" id="MobiDB-lite"/>
    </source>
</evidence>
<gene>
    <name evidence="2" type="ORF">JQN70_18030</name>
</gene>
<dbReference type="InterPro" id="IPR011335">
    <property type="entry name" value="Restrct_endonuc-II-like"/>
</dbReference>
<organism evidence="2 3">
    <name type="scientific">Phycicoccus sonneratiae</name>
    <dbReference type="NCBI Taxonomy" id="2807628"/>
    <lineage>
        <taxon>Bacteria</taxon>
        <taxon>Bacillati</taxon>
        <taxon>Actinomycetota</taxon>
        <taxon>Actinomycetes</taxon>
        <taxon>Micrococcales</taxon>
        <taxon>Intrasporangiaceae</taxon>
        <taxon>Phycicoccus</taxon>
    </lineage>
</organism>
<accession>A0ABS2CR42</accession>
<dbReference type="EMBL" id="JAFDVD010000023">
    <property type="protein sequence ID" value="MBM6402300.1"/>
    <property type="molecule type" value="Genomic_DNA"/>
</dbReference>
<dbReference type="RefSeq" id="WP_204132767.1">
    <property type="nucleotide sequence ID" value="NZ_JAFDVD010000023.1"/>
</dbReference>
<evidence type="ECO:0008006" key="4">
    <source>
        <dbReference type="Google" id="ProtNLM"/>
    </source>
</evidence>
<reference evidence="2" key="1">
    <citation type="submission" date="2021-02" db="EMBL/GenBank/DDBJ databases">
        <title>Phycicoccus sp. MQZ13P-5T, whole genome shotgun sequence.</title>
        <authorList>
            <person name="Tuo L."/>
        </authorList>
    </citation>
    <scope>NUCLEOTIDE SEQUENCE</scope>
    <source>
        <strain evidence="2">MQZ13P-5</strain>
    </source>
</reference>
<dbReference type="SUPFAM" id="SSF52980">
    <property type="entry name" value="Restriction endonuclease-like"/>
    <property type="match status" value="1"/>
</dbReference>
<protein>
    <recommendedName>
        <fullName evidence="4">Restriction endonuclease</fullName>
    </recommendedName>
</protein>
<feature type="region of interest" description="Disordered" evidence="1">
    <location>
        <begin position="289"/>
        <end position="323"/>
    </location>
</feature>
<name>A0ABS2CR42_9MICO</name>
<comment type="caution">
    <text evidence="2">The sequence shown here is derived from an EMBL/GenBank/DDBJ whole genome shotgun (WGS) entry which is preliminary data.</text>
</comment>
<dbReference type="Proteomes" id="UP001430172">
    <property type="component" value="Unassembled WGS sequence"/>
</dbReference>
<evidence type="ECO:0000313" key="3">
    <source>
        <dbReference type="Proteomes" id="UP001430172"/>
    </source>
</evidence>
<proteinExistence type="predicted"/>